<proteinExistence type="predicted"/>
<accession>A0AAN7T3M0</accession>
<sequence length="76" mass="8557">MQNPKKKQMTCFEACLYRDRWLDAGRELVGDTLLIAVKGIVDWPEEVGPYAFMLLTVENDDVAVAEVGEYILSYAG</sequence>
<reference evidence="1 2" key="1">
    <citation type="submission" date="2023-08" db="EMBL/GenBank/DDBJ databases">
        <title>Black Yeasts Isolated from many extreme environments.</title>
        <authorList>
            <person name="Coleine C."/>
            <person name="Stajich J.E."/>
            <person name="Selbmann L."/>
        </authorList>
    </citation>
    <scope>NUCLEOTIDE SEQUENCE [LARGE SCALE GENOMIC DNA]</scope>
    <source>
        <strain evidence="1 2">CCFEE 5910</strain>
    </source>
</reference>
<keyword evidence="2" id="KW-1185">Reference proteome</keyword>
<dbReference type="AlphaFoldDB" id="A0AAN7T3M0"/>
<dbReference type="Proteomes" id="UP001309876">
    <property type="component" value="Unassembled WGS sequence"/>
</dbReference>
<organism evidence="1 2">
    <name type="scientific">Lithohypha guttulata</name>
    <dbReference type="NCBI Taxonomy" id="1690604"/>
    <lineage>
        <taxon>Eukaryota</taxon>
        <taxon>Fungi</taxon>
        <taxon>Dikarya</taxon>
        <taxon>Ascomycota</taxon>
        <taxon>Pezizomycotina</taxon>
        <taxon>Eurotiomycetes</taxon>
        <taxon>Chaetothyriomycetidae</taxon>
        <taxon>Chaetothyriales</taxon>
        <taxon>Trichomeriaceae</taxon>
        <taxon>Lithohypha</taxon>
    </lineage>
</organism>
<evidence type="ECO:0000313" key="2">
    <source>
        <dbReference type="Proteomes" id="UP001309876"/>
    </source>
</evidence>
<comment type="caution">
    <text evidence="1">The sequence shown here is derived from an EMBL/GenBank/DDBJ whole genome shotgun (WGS) entry which is preliminary data.</text>
</comment>
<name>A0AAN7T3M0_9EURO</name>
<protein>
    <submittedName>
        <fullName evidence="1">Uncharacterized protein</fullName>
    </submittedName>
</protein>
<gene>
    <name evidence="1" type="ORF">LTR05_003316</name>
</gene>
<evidence type="ECO:0000313" key="1">
    <source>
        <dbReference type="EMBL" id="KAK5089092.1"/>
    </source>
</evidence>
<dbReference type="EMBL" id="JAVRRJ010000002">
    <property type="protein sequence ID" value="KAK5089092.1"/>
    <property type="molecule type" value="Genomic_DNA"/>
</dbReference>